<keyword evidence="1" id="KW-0472">Membrane</keyword>
<feature type="transmembrane region" description="Helical" evidence="1">
    <location>
        <begin position="12"/>
        <end position="33"/>
    </location>
</feature>
<evidence type="ECO:0000313" key="3">
    <source>
        <dbReference type="EMBL" id="VVC76203.1"/>
    </source>
</evidence>
<dbReference type="Pfam" id="PF13116">
    <property type="entry name" value="YhdP"/>
    <property type="match status" value="1"/>
</dbReference>
<dbReference type="Proteomes" id="UP000324194">
    <property type="component" value="Chromosome 1"/>
</dbReference>
<evidence type="ECO:0000259" key="2">
    <source>
        <dbReference type="Pfam" id="PF13116"/>
    </source>
</evidence>
<keyword evidence="1" id="KW-1133">Transmembrane helix</keyword>
<accession>A0A5E4PIG5</accession>
<protein>
    <recommendedName>
        <fullName evidence="2">YhdP central domain-containing protein</fullName>
    </recommendedName>
</protein>
<keyword evidence="1" id="KW-0812">Transmembrane</keyword>
<sequence length="1286" mass="141299">MKAWIKSLLKKTGYVIAGLIIIAAVFVCLVRFLTPILDEHRADFEALASKLMQTPVTIKNVRVSWYHYQPVIRLNKVTLLDKETQKPLLQVKRISILFSIPKSLWERKLETSGIMVTGAELTINESPDGELTVQEFSGLKFSQQDDNSKTGLKEAFAWLSQEPHMILRDIDLHFNGKNGQKRFVTLYDLNVENVDDLHQIQGRAVLHQDLPTEVNGAIEWTGKPAALDQANARAYVYVSGLSLPQWVKDYTWKDWQINDGIVSAKVWASWDQGTLQSIQSTFQSFGLGLFAKSDNSTHKINRLSGNVGWKRQGNGQVFAGNDILVDLPGHFWPATSFYVALAPDASGALIPSTAELGYVDLADVRSFLNSSPAILPEATKKMLSNLKMTGSLQNTAMTFSGPLNDMSHITLRSNFVGLGFAPWQDYPGMTNLTGSMQWDGSLGKLSLNSTRSVLQYQSLFANDIYIDQLSGEMQLTHAPDNLWSLNISSLQILNDDIAANVSGSLSLSSDMAPAADVRANFTMQKAANITRYLPMRVFDRDLNEWMRNAFLSGEVTSGQAVLRGKLSDFPFDNQQGEFSISGAVNNVDFRFAPDWPLLRHIKGMVRFIGRQIKIDVERAETLGIEVENVHGEIPYVGDEKPQVLQVKTGLIQTDFSQGLRYIHASPLEKKLGKMFADVELRGPIELKLGLSVPLKDPDKTAVQGDLAISRGIMDLVPWNLKLEGLSGQVRFTEDTTEAKGLSAILFNKPFQFDLTTRQKTKTISVIEASFVNKLDVSDLEKWLKLPFSKVVRGSAVVKGAVDLSLTEPLEIHLRSNLSGVSVNLVEPYGKKAQEERDFSADIIIQNDQPMRVKAGYGDKLNAAVILARKQDQFSLVGANLRFGSGAADWPQTAGIYITGQFKQLDWGRIKTYMNQYSGKPMSGVSLKAIDILADQLTLGGQTLTSLRLQASPSQNGWDVVLDSPEIKGQIKVPANFDRKGVISAQLQKVDLHAATGAGVSEMLMDLKTVPGISLAVNDLRYNDMPLGQVTFKAVPGAKGLNIQTLRIVSPRIDLHANGNWTQGDKRYVTHLQGGATSARVSELLSSFGMDVTNFISSNGSLNFDLTWNDAPYAPSLSSMNGRASLVLGPGRIVDVGQENSAKMDLGRMLSIFSLQTIPRRLALDFSDVFQKGYSFDSVRGDFNVQNGDIYTKNLRFEGPVARVGINGRIGLKNKDYNFILSVTAHVTSSIPVAATLLTGNPLIGLGALAVNTVIGSQVSSATTNYYSVTGPWNNPTWTSVKSSGSK</sequence>
<dbReference type="RefSeq" id="WP_172622777.1">
    <property type="nucleotide sequence ID" value="NZ_LR699119.1"/>
</dbReference>
<dbReference type="EMBL" id="LR699119">
    <property type="protein sequence ID" value="VVC76203.1"/>
    <property type="molecule type" value="Genomic_DNA"/>
</dbReference>
<evidence type="ECO:0000313" key="4">
    <source>
        <dbReference type="Proteomes" id="UP000324194"/>
    </source>
</evidence>
<name>A0A5E4PIG5_9COXI</name>
<dbReference type="InterPro" id="IPR011836">
    <property type="entry name" value="YhdP"/>
</dbReference>
<feature type="domain" description="YhdP central" evidence="2">
    <location>
        <begin position="10"/>
        <end position="1276"/>
    </location>
</feature>
<dbReference type="PANTHER" id="PTHR38690:SF1">
    <property type="entry name" value="PROTEASE"/>
    <property type="match status" value="1"/>
</dbReference>
<proteinExistence type="predicted"/>
<keyword evidence="4" id="KW-1185">Reference proteome</keyword>
<reference evidence="3 4" key="1">
    <citation type="submission" date="2019-08" db="EMBL/GenBank/DDBJ databases">
        <authorList>
            <person name="Guy L."/>
        </authorList>
    </citation>
    <scope>NUCLEOTIDE SEQUENCE [LARGE SCALE GENOMIC DNA]</scope>
    <source>
        <strain evidence="3 4">SGT-108</strain>
    </source>
</reference>
<organism evidence="3 4">
    <name type="scientific">Aquicella siphonis</name>
    <dbReference type="NCBI Taxonomy" id="254247"/>
    <lineage>
        <taxon>Bacteria</taxon>
        <taxon>Pseudomonadati</taxon>
        <taxon>Pseudomonadota</taxon>
        <taxon>Gammaproteobacteria</taxon>
        <taxon>Legionellales</taxon>
        <taxon>Coxiellaceae</taxon>
        <taxon>Aquicella</taxon>
    </lineage>
</organism>
<dbReference type="PANTHER" id="PTHR38690">
    <property type="entry name" value="PROTEASE-RELATED"/>
    <property type="match status" value="1"/>
</dbReference>
<gene>
    <name evidence="3" type="ORF">AQUSIP_15090</name>
</gene>
<dbReference type="NCBIfam" id="TIGR02099">
    <property type="entry name" value="YhdP family protein"/>
    <property type="match status" value="1"/>
</dbReference>
<evidence type="ECO:0000256" key="1">
    <source>
        <dbReference type="SAM" id="Phobius"/>
    </source>
</evidence>
<dbReference type="InterPro" id="IPR025263">
    <property type="entry name" value="YhdP_central"/>
</dbReference>
<dbReference type="KEGG" id="asip:AQUSIP_15090"/>